<accession>A0AAW4MRK5</accession>
<dbReference type="AlphaFoldDB" id="A0AAW4MRK5"/>
<dbReference type="InterPro" id="IPR001989">
    <property type="entry name" value="Radical_activat_CS"/>
</dbReference>
<comment type="similarity">
    <text evidence="2">Belongs to the organic radical-activating enzymes family.</text>
</comment>
<dbReference type="PROSITE" id="PS01087">
    <property type="entry name" value="RADICAL_ACTIVATING"/>
    <property type="match status" value="1"/>
</dbReference>
<keyword evidence="15" id="KW-1185">Reference proteome</keyword>
<keyword evidence="4" id="KW-0949">S-adenosyl-L-methionine</keyword>
<evidence type="ECO:0000256" key="9">
    <source>
        <dbReference type="ARBA" id="ARBA00047365"/>
    </source>
</evidence>
<name>A0AAW4MRK5_9FIRM</name>
<dbReference type="GO" id="GO:0051539">
    <property type="term" value="F:4 iron, 4 sulfur cluster binding"/>
    <property type="evidence" value="ECO:0007669"/>
    <property type="project" value="UniProtKB-KW"/>
</dbReference>
<dbReference type="GO" id="GO:0046872">
    <property type="term" value="F:metal ion binding"/>
    <property type="evidence" value="ECO:0007669"/>
    <property type="project" value="UniProtKB-KW"/>
</dbReference>
<dbReference type="PROSITE" id="PS51918">
    <property type="entry name" value="RADICAL_SAM"/>
    <property type="match status" value="1"/>
</dbReference>
<gene>
    <name evidence="12" type="ORF">KSV97_06370</name>
    <name evidence="13" type="ORF">KSW06_06225</name>
</gene>
<comment type="caution">
    <text evidence="12">The sequence shown here is derived from an EMBL/GenBank/DDBJ whole genome shotgun (WGS) entry which is preliminary data.</text>
</comment>
<dbReference type="SFLD" id="SFLDS00029">
    <property type="entry name" value="Radical_SAM"/>
    <property type="match status" value="1"/>
</dbReference>
<evidence type="ECO:0000313" key="14">
    <source>
        <dbReference type="Proteomes" id="UP001196408"/>
    </source>
</evidence>
<keyword evidence="7" id="KW-0408">Iron</keyword>
<dbReference type="InterPro" id="IPR034457">
    <property type="entry name" value="Organic_radical-activating"/>
</dbReference>
<organism evidence="12 14">
    <name type="scientific">Catenibacterium mitsuokai</name>
    <dbReference type="NCBI Taxonomy" id="100886"/>
    <lineage>
        <taxon>Bacteria</taxon>
        <taxon>Bacillati</taxon>
        <taxon>Bacillota</taxon>
        <taxon>Erysipelotrichia</taxon>
        <taxon>Erysipelotrichales</taxon>
        <taxon>Coprobacillaceae</taxon>
        <taxon>Catenibacterium</taxon>
    </lineage>
</organism>
<dbReference type="Proteomes" id="UP001197492">
    <property type="component" value="Unassembled WGS sequence"/>
</dbReference>
<evidence type="ECO:0000256" key="4">
    <source>
        <dbReference type="ARBA" id="ARBA00022691"/>
    </source>
</evidence>
<evidence type="ECO:0000256" key="2">
    <source>
        <dbReference type="ARBA" id="ARBA00009777"/>
    </source>
</evidence>
<evidence type="ECO:0000313" key="13">
    <source>
        <dbReference type="EMBL" id="MBV3392850.1"/>
    </source>
</evidence>
<dbReference type="PROSITE" id="PS00198">
    <property type="entry name" value="4FE4S_FER_1"/>
    <property type="match status" value="2"/>
</dbReference>
<dbReference type="GO" id="GO:0016491">
    <property type="term" value="F:oxidoreductase activity"/>
    <property type="evidence" value="ECO:0007669"/>
    <property type="project" value="UniProtKB-KW"/>
</dbReference>
<evidence type="ECO:0000256" key="6">
    <source>
        <dbReference type="ARBA" id="ARBA00023002"/>
    </source>
</evidence>
<feature type="domain" description="Radical SAM core" evidence="11">
    <location>
        <begin position="14"/>
        <end position="294"/>
    </location>
</feature>
<dbReference type="Pfam" id="PF00037">
    <property type="entry name" value="Fer4"/>
    <property type="match status" value="2"/>
</dbReference>
<dbReference type="PIRSF" id="PIRSF000371">
    <property type="entry name" value="PFL_act_enz"/>
    <property type="match status" value="1"/>
</dbReference>
<keyword evidence="5" id="KW-0479">Metal-binding</keyword>
<dbReference type="SFLD" id="SFLDG01118">
    <property type="entry name" value="activating_enzymes__group_2"/>
    <property type="match status" value="1"/>
</dbReference>
<evidence type="ECO:0000256" key="7">
    <source>
        <dbReference type="ARBA" id="ARBA00023004"/>
    </source>
</evidence>
<feature type="domain" description="4Fe-4S ferredoxin-type" evidence="10">
    <location>
        <begin position="76"/>
        <end position="103"/>
    </location>
</feature>
<evidence type="ECO:0000256" key="3">
    <source>
        <dbReference type="ARBA" id="ARBA00022485"/>
    </source>
</evidence>
<dbReference type="InterPro" id="IPR007197">
    <property type="entry name" value="rSAM"/>
</dbReference>
<evidence type="ECO:0000256" key="5">
    <source>
        <dbReference type="ARBA" id="ARBA00022723"/>
    </source>
</evidence>
<dbReference type="PANTHER" id="PTHR30352">
    <property type="entry name" value="PYRUVATE FORMATE-LYASE-ACTIVATING ENZYME"/>
    <property type="match status" value="1"/>
</dbReference>
<keyword evidence="8" id="KW-0411">Iron-sulfur</keyword>
<dbReference type="Pfam" id="PF04055">
    <property type="entry name" value="Radical_SAM"/>
    <property type="match status" value="1"/>
</dbReference>
<dbReference type="EMBL" id="JAHOEF010000033">
    <property type="protein sequence ID" value="MBV3382848.1"/>
    <property type="molecule type" value="Genomic_DNA"/>
</dbReference>
<keyword evidence="6" id="KW-0560">Oxidoreductase</keyword>
<dbReference type="SFLD" id="SFLDG01066">
    <property type="entry name" value="organic_radical-activating_enz"/>
    <property type="match status" value="1"/>
</dbReference>
<evidence type="ECO:0000259" key="11">
    <source>
        <dbReference type="PROSITE" id="PS51918"/>
    </source>
</evidence>
<dbReference type="NCBIfam" id="TIGR02494">
    <property type="entry name" value="PFLE_PFLC"/>
    <property type="match status" value="1"/>
</dbReference>
<dbReference type="InterPro" id="IPR017896">
    <property type="entry name" value="4Fe4S_Fe-S-bd"/>
</dbReference>
<evidence type="ECO:0000256" key="8">
    <source>
        <dbReference type="ARBA" id="ARBA00023014"/>
    </source>
</evidence>
<proteinExistence type="inferred from homology"/>
<dbReference type="Proteomes" id="UP001196408">
    <property type="component" value="Unassembled WGS sequence"/>
</dbReference>
<sequence>MEGIIFNIQKFSIHDGPGIRTTVFFKGCPLRCEWCANPESQAVSPQVLYNNEKCLHCETCVHTCPKGAIKMEDGLIRIDHKTCDHCMKCVKACPGKALTQEGEIKTVEEVVDICMQDIDFYEESNGGVTLSGGEAMVQYDFMMALVHALKEKGLHLAIETTGIVDHEKFKKAAPLFDLLLFDVKQADPMKHKKGTHVTNEVIQKNFKWAIAQGLNVLPRIPVIPDFNETLEDAKELATCIKEAGAKEVQLLPFHQFGENKYKLLGKDYKLHEVEALHPEDLVDYQNEFIKCGLNCFF</sequence>
<dbReference type="InterPro" id="IPR040074">
    <property type="entry name" value="BssD/PflA/YjjW"/>
</dbReference>
<keyword evidence="3" id="KW-0004">4Fe-4S</keyword>
<comment type="cofactor">
    <cofactor evidence="1">
        <name>[4Fe-4S] cluster</name>
        <dbReference type="ChEBI" id="CHEBI:49883"/>
    </cofactor>
</comment>
<dbReference type="InterPro" id="IPR012839">
    <property type="entry name" value="Organic_radical_activase"/>
</dbReference>
<dbReference type="RefSeq" id="WP_217747672.1">
    <property type="nucleotide sequence ID" value="NZ_JAHOEB010000030.1"/>
</dbReference>
<dbReference type="PROSITE" id="PS51379">
    <property type="entry name" value="4FE4S_FER_2"/>
    <property type="match status" value="2"/>
</dbReference>
<dbReference type="PANTHER" id="PTHR30352:SF4">
    <property type="entry name" value="PYRUVATE FORMATE-LYASE 2-ACTIVATING ENZYME"/>
    <property type="match status" value="1"/>
</dbReference>
<evidence type="ECO:0000256" key="1">
    <source>
        <dbReference type="ARBA" id="ARBA00001966"/>
    </source>
</evidence>
<dbReference type="EMBL" id="JAHOEL010000031">
    <property type="protein sequence ID" value="MBV3392850.1"/>
    <property type="molecule type" value="Genomic_DNA"/>
</dbReference>
<dbReference type="InterPro" id="IPR017900">
    <property type="entry name" value="4Fe4S_Fe_S_CS"/>
</dbReference>
<comment type="catalytic activity">
    <reaction evidence="9">
        <text>glycyl-[protein] + reduced [flavodoxin] + S-adenosyl-L-methionine = glycin-2-yl radical-[protein] + semiquinone [flavodoxin] + 5'-deoxyadenosine + L-methionine + H(+)</text>
        <dbReference type="Rhea" id="RHEA:61976"/>
        <dbReference type="Rhea" id="RHEA-COMP:10622"/>
        <dbReference type="Rhea" id="RHEA-COMP:14480"/>
        <dbReference type="Rhea" id="RHEA-COMP:15993"/>
        <dbReference type="Rhea" id="RHEA-COMP:15994"/>
        <dbReference type="ChEBI" id="CHEBI:15378"/>
        <dbReference type="ChEBI" id="CHEBI:17319"/>
        <dbReference type="ChEBI" id="CHEBI:29947"/>
        <dbReference type="ChEBI" id="CHEBI:32722"/>
        <dbReference type="ChEBI" id="CHEBI:57618"/>
        <dbReference type="ChEBI" id="CHEBI:57844"/>
        <dbReference type="ChEBI" id="CHEBI:59789"/>
        <dbReference type="ChEBI" id="CHEBI:140311"/>
    </reaction>
</comment>
<evidence type="ECO:0000313" key="12">
    <source>
        <dbReference type="EMBL" id="MBV3382848.1"/>
    </source>
</evidence>
<evidence type="ECO:0000313" key="15">
    <source>
        <dbReference type="Proteomes" id="UP001197492"/>
    </source>
</evidence>
<evidence type="ECO:0000259" key="10">
    <source>
        <dbReference type="PROSITE" id="PS51379"/>
    </source>
</evidence>
<reference evidence="12 15" key="1">
    <citation type="submission" date="2021-06" db="EMBL/GenBank/DDBJ databases">
        <title>Collection of gut derived symbiotic bacterial strains cultured from healthy donors.</title>
        <authorList>
            <person name="Lin H."/>
            <person name="Littmann E."/>
            <person name="Pamer E.G."/>
        </authorList>
    </citation>
    <scope>NUCLEOTIDE SEQUENCE</scope>
    <source>
        <strain evidence="13 15">MSK.21.70</strain>
        <strain evidence="12">MSK.21.82</strain>
    </source>
</reference>
<feature type="domain" description="4Fe-4S ferredoxin-type" evidence="10">
    <location>
        <begin position="45"/>
        <end position="74"/>
    </location>
</feature>
<protein>
    <submittedName>
        <fullName evidence="12">Glycyl-radical enzyme activating protein</fullName>
    </submittedName>
</protein>